<dbReference type="AlphaFoldDB" id="Q6BR45"/>
<dbReference type="KEGG" id="dha:DEHA2D19250g"/>
<dbReference type="GeneID" id="2901130"/>
<reference evidence="1 2" key="1">
    <citation type="journal article" date="2004" name="Nature">
        <title>Genome evolution in yeasts.</title>
        <authorList>
            <consortium name="Genolevures"/>
            <person name="Dujon B."/>
            <person name="Sherman D."/>
            <person name="Fischer G."/>
            <person name="Durrens P."/>
            <person name="Casaregola S."/>
            <person name="Lafontaine I."/>
            <person name="de Montigny J."/>
            <person name="Marck C."/>
            <person name="Neuveglise C."/>
            <person name="Talla E."/>
            <person name="Goffard N."/>
            <person name="Frangeul L."/>
            <person name="Aigle M."/>
            <person name="Anthouard V."/>
            <person name="Babour A."/>
            <person name="Barbe V."/>
            <person name="Barnay S."/>
            <person name="Blanchin S."/>
            <person name="Beckerich J.M."/>
            <person name="Beyne E."/>
            <person name="Bleykasten C."/>
            <person name="Boisrame A."/>
            <person name="Boyer J."/>
            <person name="Cattolico L."/>
            <person name="Confanioleri F."/>
            <person name="de Daruvar A."/>
            <person name="Despons L."/>
            <person name="Fabre E."/>
            <person name="Fairhead C."/>
            <person name="Ferry-Dumazet H."/>
            <person name="Groppi A."/>
            <person name="Hantraye F."/>
            <person name="Hennequin C."/>
            <person name="Jauniaux N."/>
            <person name="Joyet P."/>
            <person name="Kachouri R."/>
            <person name="Kerrest A."/>
            <person name="Koszul R."/>
            <person name="Lemaire M."/>
            <person name="Lesur I."/>
            <person name="Ma L."/>
            <person name="Muller H."/>
            <person name="Nicaud J.M."/>
            <person name="Nikolski M."/>
            <person name="Oztas S."/>
            <person name="Ozier-Kalogeropoulos O."/>
            <person name="Pellenz S."/>
            <person name="Potier S."/>
            <person name="Richard G.F."/>
            <person name="Straub M.L."/>
            <person name="Suleau A."/>
            <person name="Swennene D."/>
            <person name="Tekaia F."/>
            <person name="Wesolowski-Louvel M."/>
            <person name="Westhof E."/>
            <person name="Wirth B."/>
            <person name="Zeniou-Meyer M."/>
            <person name="Zivanovic I."/>
            <person name="Bolotin-Fukuhara M."/>
            <person name="Thierry A."/>
            <person name="Bouchier C."/>
            <person name="Caudron B."/>
            <person name="Scarpelli C."/>
            <person name="Gaillardin C."/>
            <person name="Weissenbach J."/>
            <person name="Wincker P."/>
            <person name="Souciet J.L."/>
        </authorList>
    </citation>
    <scope>NUCLEOTIDE SEQUENCE [LARGE SCALE GENOMIC DNA]</scope>
    <source>
        <strain evidence="2">ATCC 36239 / CBS 767 / BCRC 21394 / JCM 1990 / NBRC 0083 / IGC 2968</strain>
    </source>
</reference>
<evidence type="ECO:0000313" key="1">
    <source>
        <dbReference type="EMBL" id="CAG87500.1"/>
    </source>
</evidence>
<gene>
    <name evidence="1" type="ordered locus">DEHA2D19250g</name>
</gene>
<dbReference type="SUPFAM" id="SSF52540">
    <property type="entry name" value="P-loop containing nucleoside triphosphate hydrolases"/>
    <property type="match status" value="1"/>
</dbReference>
<proteinExistence type="predicted"/>
<name>Q6BR45_DEBHA</name>
<sequence>MMLATSAFSHRVDVEGISHVISIGSVPSSVDFQQVVPRMWRKKVNNVGRSIILLDPGMKSEIIQGDKCVNGMLVHELNGKVEQSCL</sequence>
<dbReference type="EMBL" id="CR382136">
    <property type="protein sequence ID" value="CAG87500.1"/>
    <property type="molecule type" value="Genomic_DNA"/>
</dbReference>
<keyword evidence="2" id="KW-1185">Reference proteome</keyword>
<dbReference type="OrthoDB" id="10627712at2759"/>
<dbReference type="HOGENOM" id="CLU_2497862_0_0_1"/>
<dbReference type="InterPro" id="IPR027417">
    <property type="entry name" value="P-loop_NTPase"/>
</dbReference>
<dbReference type="InParanoid" id="Q6BR45"/>
<dbReference type="RefSeq" id="XP_459325.1">
    <property type="nucleotide sequence ID" value="XM_459325.1"/>
</dbReference>
<dbReference type="VEuPathDB" id="FungiDB:DEHA2D19250g"/>
<accession>Q6BR45</accession>
<protein>
    <submittedName>
        <fullName evidence="1">DEHA2D19250p</fullName>
    </submittedName>
</protein>
<organism evidence="1 2">
    <name type="scientific">Debaryomyces hansenii (strain ATCC 36239 / CBS 767 / BCRC 21394 / JCM 1990 / NBRC 0083 / IGC 2968)</name>
    <name type="common">Yeast</name>
    <name type="synonym">Torulaspora hansenii</name>
    <dbReference type="NCBI Taxonomy" id="284592"/>
    <lineage>
        <taxon>Eukaryota</taxon>
        <taxon>Fungi</taxon>
        <taxon>Dikarya</taxon>
        <taxon>Ascomycota</taxon>
        <taxon>Saccharomycotina</taxon>
        <taxon>Pichiomycetes</taxon>
        <taxon>Debaryomycetaceae</taxon>
        <taxon>Debaryomyces</taxon>
    </lineage>
</organism>
<dbReference type="Proteomes" id="UP000000599">
    <property type="component" value="Chromosome D"/>
</dbReference>
<evidence type="ECO:0000313" key="2">
    <source>
        <dbReference type="Proteomes" id="UP000000599"/>
    </source>
</evidence>